<dbReference type="eggNOG" id="ENOG502QTNV">
    <property type="taxonomic scope" value="Eukaryota"/>
</dbReference>
<dbReference type="Gramene" id="rna46083">
    <property type="protein sequence ID" value="RHN39996.1"/>
    <property type="gene ID" value="gene46083"/>
</dbReference>
<dbReference type="Pfam" id="PF25797">
    <property type="entry name" value="PDF2_C"/>
    <property type="match status" value="1"/>
</dbReference>
<sequence>MLEGRQNASMKFDRDLSYNPTQSELDLELAMIMSLSSQEAATYAAQAFAEVEALLEEAEEATEERRLIQTLEGRNSVIKLADRMVKMFCECLTMPGQVELNHLTLDSIGGV</sequence>
<dbReference type="AlphaFoldDB" id="G7LCM3"/>
<dbReference type="SMR" id="G7LCM3"/>
<reference evidence="4" key="4">
    <citation type="journal article" date="2018" name="Nat. Plants">
        <title>Whole-genome landscape of Medicago truncatula symbiotic genes.</title>
        <authorList>
            <person name="Pecrix Y."/>
            <person name="Gamas P."/>
            <person name="Carrere S."/>
        </authorList>
    </citation>
    <scope>NUCLEOTIDE SEQUENCE</scope>
    <source>
        <tissue evidence="4">Leaves</tissue>
    </source>
</reference>
<evidence type="ECO:0000313" key="6">
    <source>
        <dbReference type="Proteomes" id="UP000002051"/>
    </source>
</evidence>
<evidence type="ECO:0000256" key="1">
    <source>
        <dbReference type="SAM" id="Coils"/>
    </source>
</evidence>
<dbReference type="Proteomes" id="UP000002051">
    <property type="component" value="Chromosome 8"/>
</dbReference>
<protein>
    <recommendedName>
        <fullName evidence="2">HD-Zip IV C-terminal domain-containing protein</fullName>
    </recommendedName>
</protein>
<accession>A0A0C3XYJ8</accession>
<dbReference type="PaxDb" id="3880-AET02090"/>
<keyword evidence="6" id="KW-1185">Reference proteome</keyword>
<accession>G7LCM3</accession>
<feature type="coiled-coil region" evidence="1">
    <location>
        <begin position="44"/>
        <end position="71"/>
    </location>
</feature>
<reference evidence="3 6" key="1">
    <citation type="journal article" date="2011" name="Nature">
        <title>The Medicago genome provides insight into the evolution of rhizobial symbioses.</title>
        <authorList>
            <person name="Young N.D."/>
            <person name="Debelle F."/>
            <person name="Oldroyd G.E."/>
            <person name="Geurts R."/>
            <person name="Cannon S.B."/>
            <person name="Udvardi M.K."/>
            <person name="Benedito V.A."/>
            <person name="Mayer K.F."/>
            <person name="Gouzy J."/>
            <person name="Schoof H."/>
            <person name="Van de Peer Y."/>
            <person name="Proost S."/>
            <person name="Cook D.R."/>
            <person name="Meyers B.C."/>
            <person name="Spannagl M."/>
            <person name="Cheung F."/>
            <person name="De Mita S."/>
            <person name="Krishnakumar V."/>
            <person name="Gundlach H."/>
            <person name="Zhou S."/>
            <person name="Mudge J."/>
            <person name="Bharti A.K."/>
            <person name="Murray J.D."/>
            <person name="Naoumkina M.A."/>
            <person name="Rosen B."/>
            <person name="Silverstein K.A."/>
            <person name="Tang H."/>
            <person name="Rombauts S."/>
            <person name="Zhao P.X."/>
            <person name="Zhou P."/>
            <person name="Barbe V."/>
            <person name="Bardou P."/>
            <person name="Bechner M."/>
            <person name="Bellec A."/>
            <person name="Berger A."/>
            <person name="Berges H."/>
            <person name="Bidwell S."/>
            <person name="Bisseling T."/>
            <person name="Choisne N."/>
            <person name="Couloux A."/>
            <person name="Denny R."/>
            <person name="Deshpande S."/>
            <person name="Dai X."/>
            <person name="Doyle J.J."/>
            <person name="Dudez A.M."/>
            <person name="Farmer A.D."/>
            <person name="Fouteau S."/>
            <person name="Franken C."/>
            <person name="Gibelin C."/>
            <person name="Gish J."/>
            <person name="Goldstein S."/>
            <person name="Gonzalez A.J."/>
            <person name="Green P.J."/>
            <person name="Hallab A."/>
            <person name="Hartog M."/>
            <person name="Hua A."/>
            <person name="Humphray S.J."/>
            <person name="Jeong D.H."/>
            <person name="Jing Y."/>
            <person name="Jocker A."/>
            <person name="Kenton S.M."/>
            <person name="Kim D.J."/>
            <person name="Klee K."/>
            <person name="Lai H."/>
            <person name="Lang C."/>
            <person name="Lin S."/>
            <person name="Macmil S.L."/>
            <person name="Magdelenat G."/>
            <person name="Matthews L."/>
            <person name="McCorrison J."/>
            <person name="Monaghan E.L."/>
            <person name="Mun J.H."/>
            <person name="Najar F.Z."/>
            <person name="Nicholson C."/>
            <person name="Noirot C."/>
            <person name="O'Bleness M."/>
            <person name="Paule C.R."/>
            <person name="Poulain J."/>
            <person name="Prion F."/>
            <person name="Qin B."/>
            <person name="Qu C."/>
            <person name="Retzel E.F."/>
            <person name="Riddle C."/>
            <person name="Sallet E."/>
            <person name="Samain S."/>
            <person name="Samson N."/>
            <person name="Sanders I."/>
            <person name="Saurat O."/>
            <person name="Scarpelli C."/>
            <person name="Schiex T."/>
            <person name="Segurens B."/>
            <person name="Severin A.J."/>
            <person name="Sherrier D.J."/>
            <person name="Shi R."/>
            <person name="Sims S."/>
            <person name="Singer S.R."/>
            <person name="Sinharoy S."/>
            <person name="Sterck L."/>
            <person name="Viollet A."/>
            <person name="Wang B.B."/>
            <person name="Wang K."/>
            <person name="Wang M."/>
            <person name="Wang X."/>
            <person name="Warfsmann J."/>
            <person name="Weissenbach J."/>
            <person name="White D.D."/>
            <person name="White J.D."/>
            <person name="Wiley G.B."/>
            <person name="Wincker P."/>
            <person name="Xing Y."/>
            <person name="Yang L."/>
            <person name="Yao Z."/>
            <person name="Ying F."/>
            <person name="Zhai J."/>
            <person name="Zhou L."/>
            <person name="Zuber A."/>
            <person name="Denarie J."/>
            <person name="Dixon R.A."/>
            <person name="May G.D."/>
            <person name="Schwartz D.C."/>
            <person name="Rogers J."/>
            <person name="Quetier F."/>
            <person name="Town C.D."/>
            <person name="Roe B.A."/>
        </authorList>
    </citation>
    <scope>NUCLEOTIDE SEQUENCE [LARGE SCALE GENOMIC DNA]</scope>
    <source>
        <strain evidence="3">A17</strain>
        <strain evidence="5 6">cv. Jemalong A17</strain>
    </source>
</reference>
<dbReference type="EMBL" id="PSQE01000008">
    <property type="protein sequence ID" value="RHN39996.1"/>
    <property type="molecule type" value="Genomic_DNA"/>
</dbReference>
<feature type="domain" description="HD-Zip IV C-terminal" evidence="2">
    <location>
        <begin position="70"/>
        <end position="104"/>
    </location>
</feature>
<reference evidence="3 6" key="2">
    <citation type="journal article" date="2014" name="BMC Genomics">
        <title>An improved genome release (version Mt4.0) for the model legume Medicago truncatula.</title>
        <authorList>
            <person name="Tang H."/>
            <person name="Krishnakumar V."/>
            <person name="Bidwell S."/>
            <person name="Rosen B."/>
            <person name="Chan A."/>
            <person name="Zhou S."/>
            <person name="Gentzbittel L."/>
            <person name="Childs K.L."/>
            <person name="Yandell M."/>
            <person name="Gundlach H."/>
            <person name="Mayer K.F."/>
            <person name="Schwartz D.C."/>
            <person name="Town C.D."/>
        </authorList>
    </citation>
    <scope>GENOME REANNOTATION</scope>
    <source>
        <strain evidence="5 6">cv. Jemalong A17</strain>
    </source>
</reference>
<dbReference type="Proteomes" id="UP000265566">
    <property type="component" value="Chromosome 8"/>
</dbReference>
<dbReference type="HOGENOM" id="CLU_2162199_0_0_1"/>
<dbReference type="EMBL" id="CM001224">
    <property type="protein sequence ID" value="AET02090.2"/>
    <property type="molecule type" value="Genomic_DNA"/>
</dbReference>
<dbReference type="InterPro" id="IPR057993">
    <property type="entry name" value="HD-Zip_IV_C"/>
</dbReference>
<name>G7LCM3_MEDTR</name>
<proteinExistence type="predicted"/>
<evidence type="ECO:0000313" key="4">
    <source>
        <dbReference type="EMBL" id="RHN39996.1"/>
    </source>
</evidence>
<evidence type="ECO:0000313" key="3">
    <source>
        <dbReference type="EMBL" id="AET02090.2"/>
    </source>
</evidence>
<dbReference type="EnsemblPlants" id="AET02090">
    <property type="protein sequence ID" value="AET02090"/>
    <property type="gene ID" value="MTR_8g032130"/>
</dbReference>
<evidence type="ECO:0000313" key="5">
    <source>
        <dbReference type="EnsemblPlants" id="AET02090"/>
    </source>
</evidence>
<organism evidence="3 6">
    <name type="scientific">Medicago truncatula</name>
    <name type="common">Barrel medic</name>
    <name type="synonym">Medicago tribuloides</name>
    <dbReference type="NCBI Taxonomy" id="3880"/>
    <lineage>
        <taxon>Eukaryota</taxon>
        <taxon>Viridiplantae</taxon>
        <taxon>Streptophyta</taxon>
        <taxon>Embryophyta</taxon>
        <taxon>Tracheophyta</taxon>
        <taxon>Spermatophyta</taxon>
        <taxon>Magnoliopsida</taxon>
        <taxon>eudicotyledons</taxon>
        <taxon>Gunneridae</taxon>
        <taxon>Pentapetalae</taxon>
        <taxon>rosids</taxon>
        <taxon>fabids</taxon>
        <taxon>Fabales</taxon>
        <taxon>Fabaceae</taxon>
        <taxon>Papilionoideae</taxon>
        <taxon>50 kb inversion clade</taxon>
        <taxon>NPAAA clade</taxon>
        <taxon>Hologalegina</taxon>
        <taxon>IRL clade</taxon>
        <taxon>Trifolieae</taxon>
        <taxon>Medicago</taxon>
    </lineage>
</organism>
<reference evidence="5" key="3">
    <citation type="submission" date="2015-04" db="UniProtKB">
        <authorList>
            <consortium name="EnsemblPlants"/>
        </authorList>
    </citation>
    <scope>IDENTIFICATION</scope>
    <source>
        <strain evidence="5">cv. Jemalong A17</strain>
    </source>
</reference>
<gene>
    <name evidence="3" type="ordered locus">MTR_8g032130</name>
    <name evidence="4" type="ORF">MtrunA17_Chr8g0349941</name>
</gene>
<evidence type="ECO:0000259" key="2">
    <source>
        <dbReference type="Pfam" id="PF25797"/>
    </source>
</evidence>
<keyword evidence="1" id="KW-0175">Coiled coil</keyword>